<dbReference type="AlphaFoldDB" id="A0A9N8F430"/>
<name>A0A9N8F430_9STRA</name>
<dbReference type="OrthoDB" id="47237at2759"/>
<reference evidence="1" key="1">
    <citation type="submission" date="2020-06" db="EMBL/GenBank/DDBJ databases">
        <authorList>
            <consortium name="Plant Systems Biology data submission"/>
        </authorList>
    </citation>
    <scope>NUCLEOTIDE SEQUENCE</scope>
    <source>
        <strain evidence="1">D6</strain>
    </source>
</reference>
<accession>A0A9N8F430</accession>
<gene>
    <name evidence="1" type="ORF">SEMRO_2788_G337120.1</name>
</gene>
<dbReference type="Proteomes" id="UP001153069">
    <property type="component" value="Unassembled WGS sequence"/>
</dbReference>
<evidence type="ECO:0000313" key="2">
    <source>
        <dbReference type="Proteomes" id="UP001153069"/>
    </source>
</evidence>
<keyword evidence="2" id="KW-1185">Reference proteome</keyword>
<proteinExistence type="predicted"/>
<evidence type="ECO:0000313" key="1">
    <source>
        <dbReference type="EMBL" id="CAB9530210.1"/>
    </source>
</evidence>
<sequence length="252" mass="28237">MNRDGTVNTDLDPMADYLLQIEASNKMHCASLNMFGFDGDRLLLTLTRRKAERYTEITKPNTVERQAAIAKNLGTAGQLYHQTHGQHLTSDDFFRGNAMRERTEQVDKLEKKKKIELAKMALKEQRDAIIQEKGEPTAATISAFNAKEMGILYKYKKGSAPKGKKAEVLLAYLAAPAPRKLDGWSAEEEAELQRLKTQEIPLEDTQVAIAADQSANAVINHAALLSVDKRVLLINNLRNSFDHDEVSQQRAM</sequence>
<protein>
    <submittedName>
        <fullName evidence="1">Uncharacterized protein</fullName>
    </submittedName>
</protein>
<organism evidence="1 2">
    <name type="scientific">Seminavis robusta</name>
    <dbReference type="NCBI Taxonomy" id="568900"/>
    <lineage>
        <taxon>Eukaryota</taxon>
        <taxon>Sar</taxon>
        <taxon>Stramenopiles</taxon>
        <taxon>Ochrophyta</taxon>
        <taxon>Bacillariophyta</taxon>
        <taxon>Bacillariophyceae</taxon>
        <taxon>Bacillariophycidae</taxon>
        <taxon>Naviculales</taxon>
        <taxon>Naviculaceae</taxon>
        <taxon>Seminavis</taxon>
    </lineage>
</organism>
<comment type="caution">
    <text evidence="1">The sequence shown here is derived from an EMBL/GenBank/DDBJ whole genome shotgun (WGS) entry which is preliminary data.</text>
</comment>
<dbReference type="EMBL" id="CAICTM010002786">
    <property type="protein sequence ID" value="CAB9530210.1"/>
    <property type="molecule type" value="Genomic_DNA"/>
</dbReference>